<keyword evidence="4" id="KW-1185">Reference proteome</keyword>
<dbReference type="EMBL" id="VEVO01000014">
    <property type="protein sequence ID" value="KAF0031800.1"/>
    <property type="molecule type" value="Genomic_DNA"/>
</dbReference>
<reference evidence="2 4" key="1">
    <citation type="submission" date="2017-12" db="EMBL/GenBank/DDBJ databases">
        <title>Integrating genomic resources of turbot (Scophthalmus maximus) in depth evaluation of genetic and physical mapping variation across individuals.</title>
        <authorList>
            <person name="Martinez P."/>
        </authorList>
    </citation>
    <scope>NUCLEOTIDE SEQUENCE [LARGE SCALE GENOMIC DNA]</scope>
</reference>
<feature type="region of interest" description="Disordered" evidence="1">
    <location>
        <begin position="1"/>
        <end position="72"/>
    </location>
</feature>
<evidence type="ECO:0000313" key="3">
    <source>
        <dbReference type="EMBL" id="KAF0031800.1"/>
    </source>
</evidence>
<feature type="compositionally biased region" description="Basic and acidic residues" evidence="1">
    <location>
        <begin position="59"/>
        <end position="68"/>
    </location>
</feature>
<feature type="compositionally biased region" description="Basic and acidic residues" evidence="1">
    <location>
        <begin position="9"/>
        <end position="26"/>
    </location>
</feature>
<evidence type="ECO:0000256" key="1">
    <source>
        <dbReference type="SAM" id="MobiDB-lite"/>
    </source>
</evidence>
<feature type="compositionally biased region" description="Basic and acidic residues" evidence="1">
    <location>
        <begin position="36"/>
        <end position="48"/>
    </location>
</feature>
<sequence length="90" mass="10043">MAAVSLQDAAKRETQRDDKRQAERVGHQVTAHRHRVEQDGIKKQRHAELPSAARSSMWHHTDASRGRANDASNRTTLKTCAALTRGTLTC</sequence>
<dbReference type="EMBL" id="CP026258">
    <property type="protein sequence ID" value="AWP14783.1"/>
    <property type="molecule type" value="Genomic_DNA"/>
</dbReference>
<proteinExistence type="predicted"/>
<protein>
    <submittedName>
        <fullName evidence="2">Uncharacterized protein</fullName>
    </submittedName>
</protein>
<dbReference type="AlphaFoldDB" id="A0A2U9CEY6"/>
<name>A0A2U9CEY6_SCOMX</name>
<accession>A0A2U9CEY6</accession>
<dbReference type="Proteomes" id="UP000438429">
    <property type="component" value="Unassembled WGS sequence"/>
</dbReference>
<reference evidence="3 5" key="2">
    <citation type="submission" date="2019-06" db="EMBL/GenBank/DDBJ databases">
        <title>Draft genomes of female and male turbot (Scophthalmus maximus).</title>
        <authorList>
            <person name="Xu H."/>
            <person name="Xu X.-W."/>
            <person name="Shao C."/>
            <person name="Chen S."/>
        </authorList>
    </citation>
    <scope>NUCLEOTIDE SEQUENCE [LARGE SCALE GENOMIC DNA]</scope>
    <source>
        <strain evidence="3">Ysfricsl-2016a</strain>
        <tissue evidence="3">Blood</tissue>
    </source>
</reference>
<evidence type="ECO:0000313" key="5">
    <source>
        <dbReference type="Proteomes" id="UP000438429"/>
    </source>
</evidence>
<evidence type="ECO:0000313" key="2">
    <source>
        <dbReference type="EMBL" id="AWP14783.1"/>
    </source>
</evidence>
<dbReference type="Proteomes" id="UP000246464">
    <property type="component" value="Chromosome 16"/>
</dbReference>
<gene>
    <name evidence="3" type="ORF">F2P81_016355</name>
    <name evidence="2" type="ORF">SMAX5B_006866</name>
</gene>
<organism evidence="2 4">
    <name type="scientific">Scophthalmus maximus</name>
    <name type="common">Turbot</name>
    <name type="synonym">Psetta maxima</name>
    <dbReference type="NCBI Taxonomy" id="52904"/>
    <lineage>
        <taxon>Eukaryota</taxon>
        <taxon>Metazoa</taxon>
        <taxon>Chordata</taxon>
        <taxon>Craniata</taxon>
        <taxon>Vertebrata</taxon>
        <taxon>Euteleostomi</taxon>
        <taxon>Actinopterygii</taxon>
        <taxon>Neopterygii</taxon>
        <taxon>Teleostei</taxon>
        <taxon>Neoteleostei</taxon>
        <taxon>Acanthomorphata</taxon>
        <taxon>Carangaria</taxon>
        <taxon>Pleuronectiformes</taxon>
        <taxon>Pleuronectoidei</taxon>
        <taxon>Scophthalmidae</taxon>
        <taxon>Scophthalmus</taxon>
    </lineage>
</organism>
<evidence type="ECO:0000313" key="4">
    <source>
        <dbReference type="Proteomes" id="UP000246464"/>
    </source>
</evidence>